<dbReference type="SFLD" id="SFLDG00179">
    <property type="entry name" value="mandelate_racemase"/>
    <property type="match status" value="1"/>
</dbReference>
<dbReference type="CDD" id="cd03316">
    <property type="entry name" value="MR_like"/>
    <property type="match status" value="1"/>
</dbReference>
<name>A0ABV8LN90_9ACTN</name>
<proteinExistence type="predicted"/>
<dbReference type="SUPFAM" id="SSF54826">
    <property type="entry name" value="Enolase N-terminal domain-like"/>
    <property type="match status" value="1"/>
</dbReference>
<dbReference type="InterPro" id="IPR036849">
    <property type="entry name" value="Enolase-like_C_sf"/>
</dbReference>
<dbReference type="InterPro" id="IPR029017">
    <property type="entry name" value="Enolase-like_N"/>
</dbReference>
<dbReference type="PANTHER" id="PTHR48080">
    <property type="entry name" value="D-GALACTONATE DEHYDRATASE-RELATED"/>
    <property type="match status" value="1"/>
</dbReference>
<dbReference type="PANTHER" id="PTHR48080:SF2">
    <property type="entry name" value="D-GALACTONATE DEHYDRATASE"/>
    <property type="match status" value="1"/>
</dbReference>
<dbReference type="PROSITE" id="PS00908">
    <property type="entry name" value="MR_MLE_1"/>
    <property type="match status" value="1"/>
</dbReference>
<organism evidence="3 4">
    <name type="scientific">Hamadaea flava</name>
    <dbReference type="NCBI Taxonomy" id="1742688"/>
    <lineage>
        <taxon>Bacteria</taxon>
        <taxon>Bacillati</taxon>
        <taxon>Actinomycetota</taxon>
        <taxon>Actinomycetes</taxon>
        <taxon>Micromonosporales</taxon>
        <taxon>Micromonosporaceae</taxon>
        <taxon>Hamadaea</taxon>
    </lineage>
</organism>
<dbReference type="SUPFAM" id="SSF51604">
    <property type="entry name" value="Enolase C-terminal domain-like"/>
    <property type="match status" value="1"/>
</dbReference>
<dbReference type="Pfam" id="PF13378">
    <property type="entry name" value="MR_MLE_C"/>
    <property type="match status" value="1"/>
</dbReference>
<feature type="domain" description="Mandelate racemase/muconate lactonizing enzyme C-terminal" evidence="2">
    <location>
        <begin position="127"/>
        <end position="232"/>
    </location>
</feature>
<dbReference type="EMBL" id="JBHSAY010000009">
    <property type="protein sequence ID" value="MFC4132397.1"/>
    <property type="molecule type" value="Genomic_DNA"/>
</dbReference>
<comment type="caution">
    <text evidence="3">The sequence shown here is derived from an EMBL/GenBank/DDBJ whole genome shotgun (WGS) entry which is preliminary data.</text>
</comment>
<reference evidence="4" key="1">
    <citation type="journal article" date="2019" name="Int. J. Syst. Evol. Microbiol.">
        <title>The Global Catalogue of Microorganisms (GCM) 10K type strain sequencing project: providing services to taxonomists for standard genome sequencing and annotation.</title>
        <authorList>
            <consortium name="The Broad Institute Genomics Platform"/>
            <consortium name="The Broad Institute Genome Sequencing Center for Infectious Disease"/>
            <person name="Wu L."/>
            <person name="Ma J."/>
        </authorList>
    </citation>
    <scope>NUCLEOTIDE SEQUENCE [LARGE SCALE GENOMIC DNA]</scope>
    <source>
        <strain evidence="4">CGMCC 4.7289</strain>
    </source>
</reference>
<evidence type="ECO:0000256" key="1">
    <source>
        <dbReference type="ARBA" id="ARBA00023239"/>
    </source>
</evidence>
<dbReference type="InterPro" id="IPR034593">
    <property type="entry name" value="DgoD-like"/>
</dbReference>
<dbReference type="SMART" id="SM00922">
    <property type="entry name" value="MR_MLE"/>
    <property type="match status" value="1"/>
</dbReference>
<evidence type="ECO:0000259" key="2">
    <source>
        <dbReference type="SMART" id="SM00922"/>
    </source>
</evidence>
<dbReference type="InterPro" id="IPR013342">
    <property type="entry name" value="Mandelate_racemase_C"/>
</dbReference>
<dbReference type="InterPro" id="IPR029065">
    <property type="entry name" value="Enolase_C-like"/>
</dbReference>
<dbReference type="RefSeq" id="WP_253753319.1">
    <property type="nucleotide sequence ID" value="NZ_JAMZDZ010000001.1"/>
</dbReference>
<evidence type="ECO:0000313" key="3">
    <source>
        <dbReference type="EMBL" id="MFC4132397.1"/>
    </source>
</evidence>
<keyword evidence="4" id="KW-1185">Reference proteome</keyword>
<evidence type="ECO:0000313" key="4">
    <source>
        <dbReference type="Proteomes" id="UP001595816"/>
    </source>
</evidence>
<dbReference type="InterPro" id="IPR013341">
    <property type="entry name" value="Mandelate_racemase_N_dom"/>
</dbReference>
<sequence length="376" mass="41372">MKITGWEILTLPDHGDSMMLVVVDTDEGVYGLGEVGIRSRQRAVAGGIDHLGELLIGEDPMRVEHLWQVMFRRGFFPADRILGAAIAALDVALWDIRGKALGVPIYQLLGGANRDFVPCYTHLGDDVSVLLDRAADLVAKGWRHLRFAVPQEGDQLDQRASMRAGIELFHRVRDAVGDEIELILDVHTRLDPPEAVTLCREIESARPYFVEDPLRSEGLDSYRMLRTRTGVPLAAGEQFGSKWEFQRLLEQDLIDYARVDVGVASGLTEAKKIAAMAEAHYIKLATHNPLGPVTAASSLHLNLACPNVGVQEHQNDPEPVTAAVFTQRPEVRPGRAEIPTAPGLGVDIDRAAARELQARAAERPHLRATDGAFTNW</sequence>
<dbReference type="PROSITE" id="PS00909">
    <property type="entry name" value="MR_MLE_2"/>
    <property type="match status" value="1"/>
</dbReference>
<dbReference type="InterPro" id="IPR018110">
    <property type="entry name" value="Mandel_Rmase/mucon_lact_enz_CS"/>
</dbReference>
<dbReference type="Proteomes" id="UP001595816">
    <property type="component" value="Unassembled WGS sequence"/>
</dbReference>
<dbReference type="Pfam" id="PF02746">
    <property type="entry name" value="MR_MLE_N"/>
    <property type="match status" value="1"/>
</dbReference>
<protein>
    <submittedName>
        <fullName evidence="3">Mandelate racemase/muconate lactonizing enzyme family protein</fullName>
    </submittedName>
</protein>
<gene>
    <name evidence="3" type="ORF">ACFOZ4_17455</name>
</gene>
<dbReference type="SFLD" id="SFLDS00001">
    <property type="entry name" value="Enolase"/>
    <property type="match status" value="1"/>
</dbReference>
<dbReference type="Gene3D" id="3.30.390.10">
    <property type="entry name" value="Enolase-like, N-terminal domain"/>
    <property type="match status" value="1"/>
</dbReference>
<keyword evidence="1" id="KW-0456">Lyase</keyword>
<accession>A0ABV8LN90</accession>
<dbReference type="Gene3D" id="3.20.20.120">
    <property type="entry name" value="Enolase-like C-terminal domain"/>
    <property type="match status" value="1"/>
</dbReference>